<dbReference type="Proteomes" id="UP001497535">
    <property type="component" value="Unassembled WGS sequence"/>
</dbReference>
<accession>A0ACB0YIT5</accession>
<organism evidence="1 2">
    <name type="scientific">Meloidogyne enterolobii</name>
    <name type="common">Root-knot nematode worm</name>
    <name type="synonym">Meloidogyne mayaguensis</name>
    <dbReference type="NCBI Taxonomy" id="390850"/>
    <lineage>
        <taxon>Eukaryota</taxon>
        <taxon>Metazoa</taxon>
        <taxon>Ecdysozoa</taxon>
        <taxon>Nematoda</taxon>
        <taxon>Chromadorea</taxon>
        <taxon>Rhabditida</taxon>
        <taxon>Tylenchina</taxon>
        <taxon>Tylenchomorpha</taxon>
        <taxon>Tylenchoidea</taxon>
        <taxon>Meloidogynidae</taxon>
        <taxon>Meloidogyninae</taxon>
        <taxon>Meloidogyne</taxon>
    </lineage>
</organism>
<keyword evidence="2" id="KW-1185">Reference proteome</keyword>
<name>A0ACB0YIT5_MELEN</name>
<dbReference type="EMBL" id="CAVMJV010000013">
    <property type="protein sequence ID" value="CAK5048501.1"/>
    <property type="molecule type" value="Genomic_DNA"/>
</dbReference>
<sequence length="218" mass="25750">MTLVQKKIYLLRLFESNLTSTTPNSKEEKRILERQVIRHLSTEQQLYIQNRKEKELLTMGEKIQSALNRIQNPDNCSNSRILVCKVKPFLPIPLYAEPGQPDRIVFLDRRWDMCRVMKKELPHAPEVAPSEIKDFLLENHPNPPLWFLGQEWVDFWYDVMVGPKQSLDNDQLVNSNCTNKRKLFIATDEPNSVLEEANRKWGNKYKIYHGKQDLQCKR</sequence>
<reference evidence="1" key="1">
    <citation type="submission" date="2023-11" db="EMBL/GenBank/DDBJ databases">
        <authorList>
            <person name="Poullet M."/>
        </authorList>
    </citation>
    <scope>NUCLEOTIDE SEQUENCE</scope>
    <source>
        <strain evidence="1">E1834</strain>
    </source>
</reference>
<evidence type="ECO:0000313" key="1">
    <source>
        <dbReference type="EMBL" id="CAK5048501.1"/>
    </source>
</evidence>
<proteinExistence type="predicted"/>
<evidence type="ECO:0000313" key="2">
    <source>
        <dbReference type="Proteomes" id="UP001497535"/>
    </source>
</evidence>
<comment type="caution">
    <text evidence="1">The sequence shown here is derived from an EMBL/GenBank/DDBJ whole genome shotgun (WGS) entry which is preliminary data.</text>
</comment>
<gene>
    <name evidence="1" type="ORF">MENTE1834_LOCUS12747</name>
</gene>
<protein>
    <submittedName>
        <fullName evidence="1">Uncharacterized protein</fullName>
    </submittedName>
</protein>